<dbReference type="AlphaFoldDB" id="A0A1M6HJA8"/>
<gene>
    <name evidence="2" type="ORF">SAMN02745181_1488</name>
</gene>
<sequence length="345" mass="38021">MMYMSSIKITLLAGVATLSMGHAFANTNIDGLLTEGSHWDKACEAASKDFPNIEWESKGGVWSIKDDDLKLWNRNVETFKMSSSSGKIRHLTVGITSTDSKPVFLESLETWKAVMNSRLGEEGRESASSSSKGGVIHVRWRQESYLASLTGKEESGKYSLTLNYRPISEPPASVAKEQDQFDGIYERTFYSPDYAKSFRGTIVQYDEQNMVAKIEKGNSVISVSLDQLSDRDADYIDRVSGLLAASNGLALQISEVKDKPDKNGRAITVNTRFDLTLVNNSPNEINEVELRYDIFYKEDTLDGAPVLKMTSGSVQLGDIFANYRETNSTEGVGIVRESSPGLSGG</sequence>
<accession>A0A1M6HJA8</accession>
<evidence type="ECO:0000256" key="1">
    <source>
        <dbReference type="SAM" id="SignalP"/>
    </source>
</evidence>
<keyword evidence="3" id="KW-1185">Reference proteome</keyword>
<feature type="signal peptide" evidence="1">
    <location>
        <begin position="1"/>
        <end position="25"/>
    </location>
</feature>
<name>A0A1M6HJA8_9BACT</name>
<keyword evidence="1" id="KW-0732">Signal</keyword>
<feature type="chain" id="PRO_5012545193" evidence="1">
    <location>
        <begin position="26"/>
        <end position="345"/>
    </location>
</feature>
<evidence type="ECO:0000313" key="3">
    <source>
        <dbReference type="Proteomes" id="UP000184510"/>
    </source>
</evidence>
<evidence type="ECO:0000313" key="2">
    <source>
        <dbReference type="EMBL" id="SHJ22242.1"/>
    </source>
</evidence>
<protein>
    <submittedName>
        <fullName evidence="2">Uncharacterized protein</fullName>
    </submittedName>
</protein>
<dbReference type="Proteomes" id="UP000184510">
    <property type="component" value="Unassembled WGS sequence"/>
</dbReference>
<reference evidence="2 3" key="1">
    <citation type="submission" date="2016-11" db="EMBL/GenBank/DDBJ databases">
        <authorList>
            <person name="Jaros S."/>
            <person name="Januszkiewicz K."/>
            <person name="Wedrychowicz H."/>
        </authorList>
    </citation>
    <scope>NUCLEOTIDE SEQUENCE [LARGE SCALE GENOMIC DNA]</scope>
    <source>
        <strain evidence="2 3">DSM 18772</strain>
    </source>
</reference>
<dbReference type="InParanoid" id="A0A1M6HJA8"/>
<proteinExistence type="predicted"/>
<organism evidence="2 3">
    <name type="scientific">Rubritalea squalenifaciens DSM 18772</name>
    <dbReference type="NCBI Taxonomy" id="1123071"/>
    <lineage>
        <taxon>Bacteria</taxon>
        <taxon>Pseudomonadati</taxon>
        <taxon>Verrucomicrobiota</taxon>
        <taxon>Verrucomicrobiia</taxon>
        <taxon>Verrucomicrobiales</taxon>
        <taxon>Rubritaleaceae</taxon>
        <taxon>Rubritalea</taxon>
    </lineage>
</organism>
<dbReference type="EMBL" id="FQYR01000003">
    <property type="protein sequence ID" value="SHJ22242.1"/>
    <property type="molecule type" value="Genomic_DNA"/>
</dbReference>